<dbReference type="RefSeq" id="WP_024127382.1">
    <property type="nucleotide sequence ID" value="NC_023286.1"/>
</dbReference>
<keyword evidence="1" id="KW-0614">Plasmid</keyword>
<dbReference type="AlphaFoldDB" id="V9Z7L5"/>
<proteinExistence type="predicted"/>
<evidence type="ECO:0000313" key="1">
    <source>
        <dbReference type="EMBL" id="AHE40118.1"/>
    </source>
</evidence>
<name>V9Z7L5_9ACTN</name>
<accession>V9Z7L5</accession>
<organism evidence="1">
    <name type="scientific">Streptomyces sp. F12</name>
    <dbReference type="NCBI Taxonomy" id="1436084"/>
    <lineage>
        <taxon>Bacteria</taxon>
        <taxon>Bacillati</taxon>
        <taxon>Actinomycetota</taxon>
        <taxon>Actinomycetes</taxon>
        <taxon>Kitasatosporales</taxon>
        <taxon>Streptomycetaceae</taxon>
        <taxon>Streptomyces</taxon>
    </lineage>
</organism>
<geneLocation type="plasmid" evidence="1">
    <name>pFRL6</name>
</geneLocation>
<sequence length="90" mass="10092">MQELRLIDDNGYLVIVPGHDTVIVLDDDADTTEAEAQLRKIAEIDADIWRGVAREHAMALGGENTVNGRLALAKVRQYDARKYTIRRTTV</sequence>
<protein>
    <submittedName>
        <fullName evidence="1">Uncharacterized protein</fullName>
    </submittedName>
</protein>
<gene>
    <name evidence="1" type="ORF">pFRL6_31</name>
</gene>
<reference evidence="1" key="1">
    <citation type="submission" date="2013-09" db="EMBL/GenBank/DDBJ databases">
        <title>Complete nucleotide sequence of Streptomyces linear plasmid pFRL6.</title>
        <authorList>
            <person name="Chen Z."/>
            <person name="Fang P."/>
            <person name="Qin Z."/>
        </authorList>
    </citation>
    <scope>NUCLEOTIDE SEQUENCE</scope>
    <source>
        <plasmid evidence="1">pFRL6</plasmid>
    </source>
</reference>
<dbReference type="EMBL" id="KF602051">
    <property type="protein sequence ID" value="AHE40118.1"/>
    <property type="molecule type" value="Genomic_DNA"/>
</dbReference>